<feature type="domain" description="Thiolase C-terminal" evidence="10">
    <location>
        <begin position="251"/>
        <end position="371"/>
    </location>
</feature>
<dbReference type="EMBL" id="JAGSNF010000024">
    <property type="protein sequence ID" value="MBR7744820.1"/>
    <property type="molecule type" value="Genomic_DNA"/>
</dbReference>
<keyword evidence="3 7" id="KW-0808">Transferase</keyword>
<dbReference type="Proteomes" id="UP000677016">
    <property type="component" value="Unassembled WGS sequence"/>
</dbReference>
<keyword evidence="4 7" id="KW-0012">Acyltransferase</keyword>
<dbReference type="PANTHER" id="PTHR18919:SF107">
    <property type="entry name" value="ACETYL-COA ACETYLTRANSFERASE, CYTOSOLIC"/>
    <property type="match status" value="1"/>
</dbReference>
<feature type="active site" description="Proton acceptor" evidence="6">
    <location>
        <position position="329"/>
    </location>
</feature>
<dbReference type="EC" id="2.3.1.9" evidence="2"/>
<evidence type="ECO:0000256" key="7">
    <source>
        <dbReference type="RuleBase" id="RU003557"/>
    </source>
</evidence>
<dbReference type="Gene3D" id="3.40.47.10">
    <property type="match status" value="1"/>
</dbReference>
<dbReference type="InterPro" id="IPR002155">
    <property type="entry name" value="Thiolase"/>
</dbReference>
<organism evidence="11 12">
    <name type="scientific">Phycicoccus avicenniae</name>
    <dbReference type="NCBI Taxonomy" id="2828860"/>
    <lineage>
        <taxon>Bacteria</taxon>
        <taxon>Bacillati</taxon>
        <taxon>Actinomycetota</taxon>
        <taxon>Actinomycetes</taxon>
        <taxon>Micrococcales</taxon>
        <taxon>Intrasporangiaceae</taxon>
        <taxon>Phycicoccus</taxon>
    </lineage>
</organism>
<name>A0A941DAQ6_9MICO</name>
<dbReference type="AlphaFoldDB" id="A0A941DAQ6"/>
<dbReference type="InterPro" id="IPR020617">
    <property type="entry name" value="Thiolase_C"/>
</dbReference>
<feature type="active site" description="Proton acceptor" evidence="6">
    <location>
        <position position="359"/>
    </location>
</feature>
<dbReference type="CDD" id="cd00751">
    <property type="entry name" value="thiolase"/>
    <property type="match status" value="1"/>
</dbReference>
<evidence type="ECO:0000256" key="5">
    <source>
        <dbReference type="ARBA" id="ARBA00040529"/>
    </source>
</evidence>
<evidence type="ECO:0000256" key="6">
    <source>
        <dbReference type="PIRSR" id="PIRSR000429-1"/>
    </source>
</evidence>
<evidence type="ECO:0000259" key="9">
    <source>
        <dbReference type="Pfam" id="PF00108"/>
    </source>
</evidence>
<dbReference type="PIRSF" id="PIRSF000429">
    <property type="entry name" value="Ac-CoA_Ac_transf"/>
    <property type="match status" value="1"/>
</dbReference>
<evidence type="ECO:0000256" key="2">
    <source>
        <dbReference type="ARBA" id="ARBA00012705"/>
    </source>
</evidence>
<dbReference type="PANTHER" id="PTHR18919">
    <property type="entry name" value="ACETYL-COA C-ACYLTRANSFERASE"/>
    <property type="match status" value="1"/>
</dbReference>
<dbReference type="InterPro" id="IPR020613">
    <property type="entry name" value="Thiolase_CS"/>
</dbReference>
<evidence type="ECO:0000313" key="11">
    <source>
        <dbReference type="EMBL" id="MBR7744820.1"/>
    </source>
</evidence>
<evidence type="ECO:0000259" key="10">
    <source>
        <dbReference type="Pfam" id="PF02803"/>
    </source>
</evidence>
<evidence type="ECO:0000256" key="4">
    <source>
        <dbReference type="ARBA" id="ARBA00023315"/>
    </source>
</evidence>
<dbReference type="InterPro" id="IPR020610">
    <property type="entry name" value="Thiolase_AS"/>
</dbReference>
<feature type="active site" description="Acyl-thioester intermediate" evidence="6">
    <location>
        <position position="91"/>
    </location>
</feature>
<reference evidence="11" key="1">
    <citation type="submission" date="2021-04" db="EMBL/GenBank/DDBJ databases">
        <title>Phycicoccus avicenniae sp. nov., a novel endophytic actinomycetes isolated from branch of Avicennia mariana.</title>
        <authorList>
            <person name="Tuo L."/>
        </authorList>
    </citation>
    <scope>NUCLEOTIDE SEQUENCE</scope>
    <source>
        <strain evidence="11">BSK3Z-2</strain>
    </source>
</reference>
<evidence type="ECO:0000313" key="12">
    <source>
        <dbReference type="Proteomes" id="UP000677016"/>
    </source>
</evidence>
<dbReference type="GO" id="GO:0003985">
    <property type="term" value="F:acetyl-CoA C-acetyltransferase activity"/>
    <property type="evidence" value="ECO:0007669"/>
    <property type="project" value="UniProtKB-EC"/>
</dbReference>
<comment type="caution">
    <text evidence="11">The sequence shown here is derived from an EMBL/GenBank/DDBJ whole genome shotgun (WGS) entry which is preliminary data.</text>
</comment>
<dbReference type="PROSITE" id="PS00099">
    <property type="entry name" value="THIOLASE_3"/>
    <property type="match status" value="1"/>
</dbReference>
<protein>
    <recommendedName>
        <fullName evidence="5">Probable acetyl-CoA acetyltransferase</fullName>
        <ecNumber evidence="2">2.3.1.9</ecNumber>
    </recommendedName>
</protein>
<evidence type="ECO:0000256" key="8">
    <source>
        <dbReference type="SAM" id="MobiDB-lite"/>
    </source>
</evidence>
<dbReference type="SUPFAM" id="SSF53901">
    <property type="entry name" value="Thiolase-like"/>
    <property type="match status" value="1"/>
</dbReference>
<dbReference type="InterPro" id="IPR020616">
    <property type="entry name" value="Thiolase_N"/>
</dbReference>
<dbReference type="Pfam" id="PF02803">
    <property type="entry name" value="Thiolase_C"/>
    <property type="match status" value="1"/>
</dbReference>
<gene>
    <name evidence="11" type="ORF">KC207_16105</name>
</gene>
<evidence type="ECO:0000256" key="1">
    <source>
        <dbReference type="ARBA" id="ARBA00010982"/>
    </source>
</evidence>
<dbReference type="PROSITE" id="PS00737">
    <property type="entry name" value="THIOLASE_2"/>
    <property type="match status" value="1"/>
</dbReference>
<comment type="similarity">
    <text evidence="1 7">Belongs to the thiolase-like superfamily. Thiolase family.</text>
</comment>
<dbReference type="RefSeq" id="WP_211604347.1">
    <property type="nucleotide sequence ID" value="NZ_JAGSNF010000024.1"/>
</dbReference>
<sequence>MRAATDEDVVLLGGARTAVGRMGGRLADVGATALGARAVRAALTRLGDPEVDSVVLGTVVQGGTGQNPARIAATAGGVPRTVPGITLNDVCLASMSAVAYGAHQLRAGEARRVLVGGFESMSRAQRSPVDLLVRDGLWCALEDVGMGELSDAENRRLGIDRPAQDEVALASHERAAAATDSGRLGEEILDGSGGEADEGIRRGTSATALAGLAPVFGEDGTITAGNASQMSDAAAVGVLGTAGRSRADGHTPLARVVGSAVVAGRTSSLHERPAEAARLLLEREGLTPGDVDVWEVNEAFAGVVVATERSLGVEHDRVNVNGGAIALGHPLGASGFRLVLTLAHELRARGGGLGVATICGGGGQGRAVLLEGT</sequence>
<accession>A0A941DAQ6</accession>
<proteinExistence type="inferred from homology"/>
<keyword evidence="12" id="KW-1185">Reference proteome</keyword>
<feature type="domain" description="Thiolase N-terminal" evidence="9">
    <location>
        <begin position="9"/>
        <end position="239"/>
    </location>
</feature>
<dbReference type="NCBIfam" id="TIGR01930">
    <property type="entry name" value="AcCoA-C-Actrans"/>
    <property type="match status" value="1"/>
</dbReference>
<feature type="region of interest" description="Disordered" evidence="8">
    <location>
        <begin position="175"/>
        <end position="198"/>
    </location>
</feature>
<evidence type="ECO:0000256" key="3">
    <source>
        <dbReference type="ARBA" id="ARBA00022679"/>
    </source>
</evidence>
<dbReference type="Pfam" id="PF00108">
    <property type="entry name" value="Thiolase_N"/>
    <property type="match status" value="1"/>
</dbReference>
<dbReference type="InterPro" id="IPR016039">
    <property type="entry name" value="Thiolase-like"/>
</dbReference>